<keyword evidence="6" id="KW-0966">Cell projection</keyword>
<keyword evidence="6" id="KW-0969">Cilium</keyword>
<keyword evidence="3" id="KW-0963">Cytoplasm</keyword>
<evidence type="ECO:0000256" key="5">
    <source>
        <dbReference type="ARBA" id="ARBA00023186"/>
    </source>
</evidence>
<dbReference type="HOGENOM" id="CLU_080373_3_0_12"/>
<accession>V5WD54</accession>
<dbReference type="PANTHER" id="PTHR34773">
    <property type="entry name" value="FLAGELLAR SECRETION CHAPERONE FLIS"/>
    <property type="match status" value="1"/>
</dbReference>
<dbReference type="SUPFAM" id="SSF101116">
    <property type="entry name" value="Flagellar export chaperone FliS"/>
    <property type="match status" value="1"/>
</dbReference>
<evidence type="ECO:0000313" key="7">
    <source>
        <dbReference type="Proteomes" id="UP000018680"/>
    </source>
</evidence>
<gene>
    <name evidence="6" type="ORF">L21SP2_0287</name>
</gene>
<dbReference type="NCBIfam" id="TIGR00208">
    <property type="entry name" value="fliS"/>
    <property type="match status" value="1"/>
</dbReference>
<comment type="subcellular location">
    <subcellularLocation>
        <location evidence="1">Cytoplasm</location>
        <location evidence="1">Cytosol</location>
    </subcellularLocation>
</comment>
<dbReference type="InterPro" id="IPR003713">
    <property type="entry name" value="FliS"/>
</dbReference>
<keyword evidence="4" id="KW-1005">Bacterial flagellum biogenesis</keyword>
<evidence type="ECO:0000256" key="3">
    <source>
        <dbReference type="ARBA" id="ARBA00022490"/>
    </source>
</evidence>
<reference evidence="6 7" key="1">
    <citation type="journal article" date="2015" name="Stand. Genomic Sci.">
        <title>Complete genome sequence and description of Salinispira pacifica gen. nov., sp. nov., a novel spirochaete isolated form a hypersaline microbial mat.</title>
        <authorList>
            <person name="Ben Hania W."/>
            <person name="Joseph M."/>
            <person name="Schumann P."/>
            <person name="Bunk B."/>
            <person name="Fiebig A."/>
            <person name="Sproer C."/>
            <person name="Klenk H.P."/>
            <person name="Fardeau M.L."/>
            <person name="Spring S."/>
        </authorList>
    </citation>
    <scope>NUCLEOTIDE SEQUENCE [LARGE SCALE GENOMIC DNA]</scope>
    <source>
        <strain evidence="6 7">L21-RPul-D2</strain>
    </source>
</reference>
<dbReference type="GO" id="GO:0005829">
    <property type="term" value="C:cytosol"/>
    <property type="evidence" value="ECO:0007669"/>
    <property type="project" value="UniProtKB-SubCell"/>
</dbReference>
<dbReference type="KEGG" id="slr:L21SP2_0287"/>
<dbReference type="Pfam" id="PF02561">
    <property type="entry name" value="FliS"/>
    <property type="match status" value="1"/>
</dbReference>
<proteinExistence type="inferred from homology"/>
<dbReference type="Proteomes" id="UP000018680">
    <property type="component" value="Chromosome"/>
</dbReference>
<evidence type="ECO:0000256" key="1">
    <source>
        <dbReference type="ARBA" id="ARBA00004514"/>
    </source>
</evidence>
<dbReference type="AlphaFoldDB" id="V5WD54"/>
<dbReference type="eggNOG" id="COG1516">
    <property type="taxonomic scope" value="Bacteria"/>
</dbReference>
<evidence type="ECO:0000256" key="2">
    <source>
        <dbReference type="ARBA" id="ARBA00008787"/>
    </source>
</evidence>
<dbReference type="Gene3D" id="1.20.120.340">
    <property type="entry name" value="Flagellar protein FliS"/>
    <property type="match status" value="1"/>
</dbReference>
<comment type="similarity">
    <text evidence="2">Belongs to the FliS family.</text>
</comment>
<protein>
    <submittedName>
        <fullName evidence="6">Flagellar biosynthesis protein FliS</fullName>
    </submittedName>
</protein>
<dbReference type="GO" id="GO:0044780">
    <property type="term" value="P:bacterial-type flagellum assembly"/>
    <property type="evidence" value="ECO:0007669"/>
    <property type="project" value="InterPro"/>
</dbReference>
<dbReference type="STRING" id="1307761.L21SP2_0287"/>
<keyword evidence="5" id="KW-0143">Chaperone</keyword>
<keyword evidence="6" id="KW-0282">Flagellum</keyword>
<dbReference type="InterPro" id="IPR036584">
    <property type="entry name" value="FliS_sf"/>
</dbReference>
<name>V5WD54_9SPIO</name>
<dbReference type="PATRIC" id="fig|1307761.3.peg.288"/>
<dbReference type="PIRSF" id="PIRSF039090">
    <property type="entry name" value="Flis"/>
    <property type="match status" value="1"/>
</dbReference>
<sequence>MLYDEAIKQIGYAVKLLDENSKELDKVNNAIMKARDIITELMVSLDMEQGGEFATRMFAVYQWFSEQLIQANLKKETQPLRQVKDMMSEIREAWNQIAGKTNVEGSDGRSGVNIAG</sequence>
<keyword evidence="7" id="KW-1185">Reference proteome</keyword>
<evidence type="ECO:0000313" key="6">
    <source>
        <dbReference type="EMBL" id="AHC13727.1"/>
    </source>
</evidence>
<dbReference type="GO" id="GO:0071973">
    <property type="term" value="P:bacterial-type flagellum-dependent cell motility"/>
    <property type="evidence" value="ECO:0007669"/>
    <property type="project" value="TreeGrafter"/>
</dbReference>
<dbReference type="PANTHER" id="PTHR34773:SF1">
    <property type="entry name" value="FLAGELLAR SECRETION CHAPERONE FLIS"/>
    <property type="match status" value="1"/>
</dbReference>
<organism evidence="6 7">
    <name type="scientific">Salinispira pacifica</name>
    <dbReference type="NCBI Taxonomy" id="1307761"/>
    <lineage>
        <taxon>Bacteria</taxon>
        <taxon>Pseudomonadati</taxon>
        <taxon>Spirochaetota</taxon>
        <taxon>Spirochaetia</taxon>
        <taxon>Spirochaetales</taxon>
        <taxon>Spirochaetaceae</taxon>
        <taxon>Salinispira</taxon>
    </lineage>
</organism>
<evidence type="ECO:0000256" key="4">
    <source>
        <dbReference type="ARBA" id="ARBA00022795"/>
    </source>
</evidence>
<dbReference type="EMBL" id="CP006939">
    <property type="protein sequence ID" value="AHC13727.1"/>
    <property type="molecule type" value="Genomic_DNA"/>
</dbReference>
<dbReference type="CDD" id="cd16098">
    <property type="entry name" value="FliS"/>
    <property type="match status" value="1"/>
</dbReference>